<evidence type="ECO:0000313" key="4">
    <source>
        <dbReference type="Proteomes" id="UP000631312"/>
    </source>
</evidence>
<dbReference type="EMBL" id="BOMP01000047">
    <property type="protein sequence ID" value="GIE40471.1"/>
    <property type="molecule type" value="Genomic_DNA"/>
</dbReference>
<protein>
    <recommendedName>
        <fullName evidence="5">Excreted virulence factor EspC (Type VII ESX diderm)</fullName>
    </recommendedName>
</protein>
<dbReference type="Proteomes" id="UP000590511">
    <property type="component" value="Unassembled WGS sequence"/>
</dbReference>
<reference evidence="2 3" key="1">
    <citation type="submission" date="2020-08" db="EMBL/GenBank/DDBJ databases">
        <title>Sequencing the genomes of 1000 actinobacteria strains.</title>
        <authorList>
            <person name="Klenk H.-P."/>
        </authorList>
    </citation>
    <scope>NUCLEOTIDE SEQUENCE [LARGE SCALE GENOMIC DNA]</scope>
    <source>
        <strain evidence="2 3">DSM 43150</strain>
    </source>
</reference>
<dbReference type="RefSeq" id="WP_188126000.1">
    <property type="nucleotide sequence ID" value="NZ_BOMP01000047.1"/>
</dbReference>
<evidence type="ECO:0000313" key="2">
    <source>
        <dbReference type="EMBL" id="MBB4754449.1"/>
    </source>
</evidence>
<accession>A0A7W7HPT8</accession>
<gene>
    <name evidence="1" type="ORF">Alo02nite_33690</name>
    <name evidence="2" type="ORF">BJ964_008610</name>
</gene>
<comment type="caution">
    <text evidence="2">The sequence shown here is derived from an EMBL/GenBank/DDBJ whole genome shotgun (WGS) entry which is preliminary data.</text>
</comment>
<dbReference type="AlphaFoldDB" id="A0A7W7HPT8"/>
<organism evidence="2 3">
    <name type="scientific">Actinoplanes lobatus</name>
    <dbReference type="NCBI Taxonomy" id="113568"/>
    <lineage>
        <taxon>Bacteria</taxon>
        <taxon>Bacillati</taxon>
        <taxon>Actinomycetota</taxon>
        <taxon>Actinomycetes</taxon>
        <taxon>Micromonosporales</taxon>
        <taxon>Micromonosporaceae</taxon>
        <taxon>Actinoplanes</taxon>
    </lineage>
</organism>
<name>A0A7W7HPT8_9ACTN</name>
<dbReference type="EMBL" id="JACHNC010000001">
    <property type="protein sequence ID" value="MBB4754449.1"/>
    <property type="molecule type" value="Genomic_DNA"/>
</dbReference>
<sequence>MTDRLDIDTTLLDAIADRLDRAGQDVDATGAAAPAPPDAGLATPLVADVLALLCGNAAKLAGDLRAIGSRITEANRLYTEEDAAAGSFIRRAS</sequence>
<dbReference type="Proteomes" id="UP000631312">
    <property type="component" value="Unassembled WGS sequence"/>
</dbReference>
<evidence type="ECO:0000313" key="3">
    <source>
        <dbReference type="Proteomes" id="UP000590511"/>
    </source>
</evidence>
<evidence type="ECO:0000313" key="1">
    <source>
        <dbReference type="EMBL" id="GIE40471.1"/>
    </source>
</evidence>
<proteinExistence type="predicted"/>
<reference evidence="1 4" key="2">
    <citation type="submission" date="2021-01" db="EMBL/GenBank/DDBJ databases">
        <title>Whole genome shotgun sequence of Actinoplanes lobatus NBRC 12513.</title>
        <authorList>
            <person name="Komaki H."/>
            <person name="Tamura T."/>
        </authorList>
    </citation>
    <scope>NUCLEOTIDE SEQUENCE [LARGE SCALE GENOMIC DNA]</scope>
    <source>
        <strain evidence="1 4">NBRC 12513</strain>
    </source>
</reference>
<evidence type="ECO:0008006" key="5">
    <source>
        <dbReference type="Google" id="ProtNLM"/>
    </source>
</evidence>
<keyword evidence="4" id="KW-1185">Reference proteome</keyword>